<sequence>MADLAHWQIINTRPAARAASLTAALQAAGVTVFELPLLEIEPLVISDKQRQYLLNLSDYHTVFVVSPTAAQLGLAVLADYWPQWPVGMDWLAVGEATARVLREYQLDPIVPPQETSEGLLRLPALQQLSAGQRLLVLRGEGGRNLVREQLSARGVRVDYLDLYRRQLPALALQQWQSWQVQTTYQGVIITSGESWRYWLQITQGQATYIRPIIISERLGQLLQQEGCTDYLLARSTRPDDIILAIRQSEHDSPR</sequence>
<dbReference type="Proteomes" id="UP000244223">
    <property type="component" value="Unassembled WGS sequence"/>
</dbReference>
<reference evidence="11 12" key="1">
    <citation type="submission" date="2018-04" db="EMBL/GenBank/DDBJ databases">
        <title>Genomic Encyclopedia of Archaeal and Bacterial Type Strains, Phase II (KMG-II): from individual species to whole genera.</title>
        <authorList>
            <person name="Goeker M."/>
        </authorList>
    </citation>
    <scope>NUCLEOTIDE SEQUENCE [LARGE SCALE GENOMIC DNA]</scope>
    <source>
        <strain evidence="11 12">DSM 5822</strain>
    </source>
</reference>
<evidence type="ECO:0000256" key="3">
    <source>
        <dbReference type="ARBA" id="ARBA00013109"/>
    </source>
</evidence>
<dbReference type="GO" id="GO:0006780">
    <property type="term" value="P:uroporphyrinogen III biosynthetic process"/>
    <property type="evidence" value="ECO:0007669"/>
    <property type="project" value="UniProtKB-UniRule"/>
</dbReference>
<dbReference type="EC" id="4.2.1.75" evidence="3 9"/>
<comment type="catalytic activity">
    <reaction evidence="8 9">
        <text>hydroxymethylbilane = uroporphyrinogen III + H2O</text>
        <dbReference type="Rhea" id="RHEA:18965"/>
        <dbReference type="ChEBI" id="CHEBI:15377"/>
        <dbReference type="ChEBI" id="CHEBI:57308"/>
        <dbReference type="ChEBI" id="CHEBI:57845"/>
        <dbReference type="EC" id="4.2.1.75"/>
    </reaction>
</comment>
<keyword evidence="5 9" id="KW-0627">Porphyrin biosynthesis</keyword>
<dbReference type="GO" id="GO:0004852">
    <property type="term" value="F:uroporphyrinogen-III synthase activity"/>
    <property type="evidence" value="ECO:0007669"/>
    <property type="project" value="UniProtKB-UniRule"/>
</dbReference>
<evidence type="ECO:0000256" key="1">
    <source>
        <dbReference type="ARBA" id="ARBA00004772"/>
    </source>
</evidence>
<comment type="pathway">
    <text evidence="1 9">Porphyrin-containing compound metabolism; protoporphyrin-IX biosynthesis; coproporphyrinogen-III from 5-aminolevulinate: step 3/4.</text>
</comment>
<dbReference type="InterPro" id="IPR003754">
    <property type="entry name" value="4pyrrol_synth_uPrphyn_synth"/>
</dbReference>
<accession>A0A2T5J3J5</accession>
<evidence type="ECO:0000256" key="7">
    <source>
        <dbReference type="ARBA" id="ARBA00040167"/>
    </source>
</evidence>
<dbReference type="InterPro" id="IPR039793">
    <property type="entry name" value="UROS/Hem4"/>
</dbReference>
<evidence type="ECO:0000256" key="6">
    <source>
        <dbReference type="ARBA" id="ARBA00037589"/>
    </source>
</evidence>
<gene>
    <name evidence="11" type="ORF">C8N29_101145</name>
</gene>
<dbReference type="OrthoDB" id="9787650at2"/>
<dbReference type="CDD" id="cd06578">
    <property type="entry name" value="HemD"/>
    <property type="match status" value="1"/>
</dbReference>
<comment type="function">
    <text evidence="6 9">Catalyzes cyclization of the linear tetrapyrrole, hydroxymethylbilane, to the macrocyclic uroporphyrinogen III.</text>
</comment>
<dbReference type="EMBL" id="QAON01000001">
    <property type="protein sequence ID" value="PTQ91073.1"/>
    <property type="molecule type" value="Genomic_DNA"/>
</dbReference>
<evidence type="ECO:0000313" key="11">
    <source>
        <dbReference type="EMBL" id="PTQ91073.1"/>
    </source>
</evidence>
<proteinExistence type="inferred from homology"/>
<evidence type="ECO:0000256" key="9">
    <source>
        <dbReference type="RuleBase" id="RU366031"/>
    </source>
</evidence>
<evidence type="ECO:0000259" key="10">
    <source>
        <dbReference type="Pfam" id="PF02602"/>
    </source>
</evidence>
<dbReference type="SUPFAM" id="SSF69618">
    <property type="entry name" value="HemD-like"/>
    <property type="match status" value="1"/>
</dbReference>
<dbReference type="AlphaFoldDB" id="A0A2T5J3J5"/>
<organism evidence="11 12">
    <name type="scientific">Agitococcus lubricus</name>
    <dbReference type="NCBI Taxonomy" id="1077255"/>
    <lineage>
        <taxon>Bacteria</taxon>
        <taxon>Pseudomonadati</taxon>
        <taxon>Pseudomonadota</taxon>
        <taxon>Gammaproteobacteria</taxon>
        <taxon>Moraxellales</taxon>
        <taxon>Moraxellaceae</taxon>
        <taxon>Agitococcus</taxon>
    </lineage>
</organism>
<dbReference type="PANTHER" id="PTHR38042">
    <property type="entry name" value="UROPORPHYRINOGEN-III SYNTHASE, CHLOROPLASTIC"/>
    <property type="match status" value="1"/>
</dbReference>
<dbReference type="Gene3D" id="3.40.50.10090">
    <property type="match status" value="2"/>
</dbReference>
<evidence type="ECO:0000256" key="4">
    <source>
        <dbReference type="ARBA" id="ARBA00023239"/>
    </source>
</evidence>
<dbReference type="PANTHER" id="PTHR38042:SF1">
    <property type="entry name" value="UROPORPHYRINOGEN-III SYNTHASE, CHLOROPLASTIC"/>
    <property type="match status" value="1"/>
</dbReference>
<dbReference type="RefSeq" id="WP_107864100.1">
    <property type="nucleotide sequence ID" value="NZ_QAON01000001.1"/>
</dbReference>
<dbReference type="GO" id="GO:0006782">
    <property type="term" value="P:protoporphyrinogen IX biosynthetic process"/>
    <property type="evidence" value="ECO:0007669"/>
    <property type="project" value="UniProtKB-UniRule"/>
</dbReference>
<evidence type="ECO:0000256" key="5">
    <source>
        <dbReference type="ARBA" id="ARBA00023244"/>
    </source>
</evidence>
<feature type="domain" description="Tetrapyrrole biosynthesis uroporphyrinogen III synthase" evidence="10">
    <location>
        <begin position="21"/>
        <end position="241"/>
    </location>
</feature>
<keyword evidence="4 9" id="KW-0456">Lyase</keyword>
<comment type="similarity">
    <text evidence="2 9">Belongs to the uroporphyrinogen-III synthase family.</text>
</comment>
<dbReference type="InterPro" id="IPR036108">
    <property type="entry name" value="4pyrrol_syn_uPrphyn_synt_sf"/>
</dbReference>
<keyword evidence="12" id="KW-1185">Reference proteome</keyword>
<evidence type="ECO:0000313" key="12">
    <source>
        <dbReference type="Proteomes" id="UP000244223"/>
    </source>
</evidence>
<dbReference type="UniPathway" id="UPA00251">
    <property type="reaction ID" value="UER00320"/>
</dbReference>
<name>A0A2T5J3J5_9GAMM</name>
<evidence type="ECO:0000256" key="2">
    <source>
        <dbReference type="ARBA" id="ARBA00008133"/>
    </source>
</evidence>
<evidence type="ECO:0000256" key="8">
    <source>
        <dbReference type="ARBA" id="ARBA00048617"/>
    </source>
</evidence>
<protein>
    <recommendedName>
        <fullName evidence="7 9">Uroporphyrinogen-III synthase</fullName>
        <ecNumber evidence="3 9">4.2.1.75</ecNumber>
    </recommendedName>
</protein>
<comment type="caution">
    <text evidence="11">The sequence shown here is derived from an EMBL/GenBank/DDBJ whole genome shotgun (WGS) entry which is preliminary data.</text>
</comment>
<dbReference type="Pfam" id="PF02602">
    <property type="entry name" value="HEM4"/>
    <property type="match status" value="1"/>
</dbReference>